<dbReference type="EMBL" id="JACEIK010001332">
    <property type="protein sequence ID" value="MCD7468426.1"/>
    <property type="molecule type" value="Genomic_DNA"/>
</dbReference>
<organism evidence="1 2">
    <name type="scientific">Datura stramonium</name>
    <name type="common">Jimsonweed</name>
    <name type="synonym">Common thornapple</name>
    <dbReference type="NCBI Taxonomy" id="4076"/>
    <lineage>
        <taxon>Eukaryota</taxon>
        <taxon>Viridiplantae</taxon>
        <taxon>Streptophyta</taxon>
        <taxon>Embryophyta</taxon>
        <taxon>Tracheophyta</taxon>
        <taxon>Spermatophyta</taxon>
        <taxon>Magnoliopsida</taxon>
        <taxon>eudicotyledons</taxon>
        <taxon>Gunneridae</taxon>
        <taxon>Pentapetalae</taxon>
        <taxon>asterids</taxon>
        <taxon>lamiids</taxon>
        <taxon>Solanales</taxon>
        <taxon>Solanaceae</taxon>
        <taxon>Solanoideae</taxon>
        <taxon>Datureae</taxon>
        <taxon>Datura</taxon>
    </lineage>
</organism>
<evidence type="ECO:0000313" key="1">
    <source>
        <dbReference type="EMBL" id="MCD7468426.1"/>
    </source>
</evidence>
<keyword evidence="2" id="KW-1185">Reference proteome</keyword>
<comment type="caution">
    <text evidence="1">The sequence shown here is derived from an EMBL/GenBank/DDBJ whole genome shotgun (WGS) entry which is preliminary data.</text>
</comment>
<sequence length="255" mass="28409">MSVFLPNDIPSRFIGISSINYDHPYCIIFVDVTVEGLEDYVPHTVREFFLNLPVISSSIDDVFAKSVLVFLIALGLRFAKAPLPVELFHQKLLFPSLILHRNLLSTSSLTMSICFHREGSLLFLFLATQLLLGQYLIFRNSTNIVGSVLNLHYFLVAKNLVISSMLLTPTPPFSLVVAQNLPRSPMVFVFGTCIAPKNIAKCFSSSSNVVLGGHIADMEATVSTIEDDYIICIDKMSNLWTLAIHGKRNEVRISD</sequence>
<protein>
    <submittedName>
        <fullName evidence="1">Uncharacterized protein</fullName>
    </submittedName>
</protein>
<accession>A0ABS8TBS4</accession>
<proteinExistence type="predicted"/>
<gene>
    <name evidence="1" type="ORF">HAX54_006595</name>
</gene>
<reference evidence="1 2" key="1">
    <citation type="journal article" date="2021" name="BMC Genomics">
        <title>Datura genome reveals duplications of psychoactive alkaloid biosynthetic genes and high mutation rate following tissue culture.</title>
        <authorList>
            <person name="Rajewski A."/>
            <person name="Carter-House D."/>
            <person name="Stajich J."/>
            <person name="Litt A."/>
        </authorList>
    </citation>
    <scope>NUCLEOTIDE SEQUENCE [LARGE SCALE GENOMIC DNA]</scope>
    <source>
        <strain evidence="1">AR-01</strain>
    </source>
</reference>
<dbReference type="Proteomes" id="UP000823775">
    <property type="component" value="Unassembled WGS sequence"/>
</dbReference>
<name>A0ABS8TBS4_DATST</name>
<evidence type="ECO:0000313" key="2">
    <source>
        <dbReference type="Proteomes" id="UP000823775"/>
    </source>
</evidence>